<sequence>MIAQPKASFVNTASTQENIRMYTIVGARRTAPLLQNPDVVISTRNKQHAVIKSHIVTMEKSAKQRPQLPSEPRSTEKERPLYEFREQNPAQPKKQNYVNKRWAEEPYSPRMKRNPTQRAQQDYTHPSKAGERLHIGTHPPFDYIDGTHADNREIHQKRLRYDRVSRRRAIWLPVWT</sequence>
<dbReference type="Proteomes" id="UP000682733">
    <property type="component" value="Unassembled WGS sequence"/>
</dbReference>
<reference evidence="3" key="1">
    <citation type="submission" date="2021-02" db="EMBL/GenBank/DDBJ databases">
        <authorList>
            <person name="Nowell W R."/>
        </authorList>
    </citation>
    <scope>NUCLEOTIDE SEQUENCE</scope>
</reference>
<keyword evidence="6" id="KW-1185">Reference proteome</keyword>
<feature type="compositionally biased region" description="Polar residues" evidence="1">
    <location>
        <begin position="88"/>
        <end position="98"/>
    </location>
</feature>
<dbReference type="EMBL" id="CAJNOK010031856">
    <property type="protein sequence ID" value="CAF1477221.1"/>
    <property type="molecule type" value="Genomic_DNA"/>
</dbReference>
<feature type="compositionally biased region" description="Basic and acidic residues" evidence="1">
    <location>
        <begin position="73"/>
        <end position="86"/>
    </location>
</feature>
<evidence type="ECO:0000313" key="5">
    <source>
        <dbReference type="EMBL" id="CAF4404326.1"/>
    </source>
</evidence>
<dbReference type="Proteomes" id="UP000681722">
    <property type="component" value="Unassembled WGS sequence"/>
</dbReference>
<evidence type="ECO:0000313" key="2">
    <source>
        <dbReference type="EMBL" id="CAF1477221.1"/>
    </source>
</evidence>
<comment type="caution">
    <text evidence="3">The sequence shown here is derived from an EMBL/GenBank/DDBJ whole genome shotgun (WGS) entry which is preliminary data.</text>
</comment>
<dbReference type="Proteomes" id="UP000677228">
    <property type="component" value="Unassembled WGS sequence"/>
</dbReference>
<dbReference type="EMBL" id="CAJOBC010091844">
    <property type="protein sequence ID" value="CAF4404326.1"/>
    <property type="molecule type" value="Genomic_DNA"/>
</dbReference>
<accession>A0A815WIB6</accession>
<feature type="region of interest" description="Disordered" evidence="1">
    <location>
        <begin position="56"/>
        <end position="119"/>
    </location>
</feature>
<evidence type="ECO:0000313" key="4">
    <source>
        <dbReference type="EMBL" id="CAF4268118.1"/>
    </source>
</evidence>
<dbReference type="EMBL" id="CAJOBA010053757">
    <property type="protein sequence ID" value="CAF4268118.1"/>
    <property type="molecule type" value="Genomic_DNA"/>
</dbReference>
<dbReference type="Proteomes" id="UP000663829">
    <property type="component" value="Unassembled WGS sequence"/>
</dbReference>
<evidence type="ECO:0000313" key="6">
    <source>
        <dbReference type="Proteomes" id="UP000663829"/>
    </source>
</evidence>
<evidence type="ECO:0000256" key="1">
    <source>
        <dbReference type="SAM" id="MobiDB-lite"/>
    </source>
</evidence>
<name>A0A815WIB6_9BILA</name>
<organism evidence="3 6">
    <name type="scientific">Didymodactylos carnosus</name>
    <dbReference type="NCBI Taxonomy" id="1234261"/>
    <lineage>
        <taxon>Eukaryota</taxon>
        <taxon>Metazoa</taxon>
        <taxon>Spiralia</taxon>
        <taxon>Gnathifera</taxon>
        <taxon>Rotifera</taxon>
        <taxon>Eurotatoria</taxon>
        <taxon>Bdelloidea</taxon>
        <taxon>Philodinida</taxon>
        <taxon>Philodinidae</taxon>
        <taxon>Didymodactylos</taxon>
    </lineage>
</organism>
<dbReference type="AlphaFoldDB" id="A0A815WIB6"/>
<evidence type="ECO:0000313" key="3">
    <source>
        <dbReference type="EMBL" id="CAF1543869.1"/>
    </source>
</evidence>
<protein>
    <submittedName>
        <fullName evidence="3">Uncharacterized protein</fullName>
    </submittedName>
</protein>
<dbReference type="EMBL" id="CAJNOQ010026198">
    <property type="protein sequence ID" value="CAF1543869.1"/>
    <property type="molecule type" value="Genomic_DNA"/>
</dbReference>
<proteinExistence type="predicted"/>
<gene>
    <name evidence="3" type="ORF">GPM918_LOCUS38789</name>
    <name evidence="2" type="ORF">OVA965_LOCUS35909</name>
    <name evidence="5" type="ORF">SRO942_LOCUS39633</name>
    <name evidence="4" type="ORF">TMI583_LOCUS36889</name>
</gene>